<dbReference type="EMBL" id="FNEB01000013">
    <property type="protein sequence ID" value="SDJ32036.1"/>
    <property type="molecule type" value="Genomic_DNA"/>
</dbReference>
<keyword evidence="3" id="KW-1185">Reference proteome</keyword>
<proteinExistence type="predicted"/>
<dbReference type="AlphaFoldDB" id="A0A1G8SS10"/>
<dbReference type="InterPro" id="IPR002123">
    <property type="entry name" value="Plipid/glycerol_acylTrfase"/>
</dbReference>
<name>A0A1G8SS10_9RHOB</name>
<sequence>MQCGPIPHAGAMPVTKRKNDNPMDELLRARLRIPEGADFRLNALRRVMGMVDFFSRSFGGHAFFALKEAERVLIELDGRTGPELVRALLAMNGGTQIIPHGLENVPAQGPVVIGATHPIGTFDFIAHAGALLDRRPDLKVVANREAERFLGRDCIIAVDLDRKDNVLTARQTRAGMQAHLHDGGALLVFGSGRVPGMTDGYLIEPPWRSGITRMSAACSAPIVPASANLRNSHQYYRTRRLARAMSGGNDDFGRMVASLRYVSELLAKLGGRYDVHYGPPQPAGTPPERLKALAEGLVPGLYRAPAL</sequence>
<dbReference type="Proteomes" id="UP000199340">
    <property type="component" value="Unassembled WGS sequence"/>
</dbReference>
<dbReference type="GO" id="GO:0016746">
    <property type="term" value="F:acyltransferase activity"/>
    <property type="evidence" value="ECO:0007669"/>
    <property type="project" value="InterPro"/>
</dbReference>
<gene>
    <name evidence="2" type="ORF">SAMN05421850_11333</name>
</gene>
<accession>A0A1G8SS10</accession>
<protein>
    <recommendedName>
        <fullName evidence="1">Phospholipid/glycerol acyltransferase domain-containing protein</fullName>
    </recommendedName>
</protein>
<dbReference type="Pfam" id="PF01553">
    <property type="entry name" value="Acyltransferase"/>
    <property type="match status" value="1"/>
</dbReference>
<evidence type="ECO:0000313" key="2">
    <source>
        <dbReference type="EMBL" id="SDJ32036.1"/>
    </source>
</evidence>
<evidence type="ECO:0000313" key="3">
    <source>
        <dbReference type="Proteomes" id="UP000199340"/>
    </source>
</evidence>
<organism evidence="2 3">
    <name type="scientific">Lutimaribacter saemankumensis</name>
    <dbReference type="NCBI Taxonomy" id="490829"/>
    <lineage>
        <taxon>Bacteria</taxon>
        <taxon>Pseudomonadati</taxon>
        <taxon>Pseudomonadota</taxon>
        <taxon>Alphaproteobacteria</taxon>
        <taxon>Rhodobacterales</taxon>
        <taxon>Roseobacteraceae</taxon>
        <taxon>Lutimaribacter</taxon>
    </lineage>
</organism>
<dbReference type="STRING" id="490829.SAMN05421850_11333"/>
<feature type="domain" description="Phospholipid/glycerol acyltransferase" evidence="1">
    <location>
        <begin position="99"/>
        <end position="226"/>
    </location>
</feature>
<reference evidence="2 3" key="1">
    <citation type="submission" date="2016-10" db="EMBL/GenBank/DDBJ databases">
        <authorList>
            <person name="de Groot N.N."/>
        </authorList>
    </citation>
    <scope>NUCLEOTIDE SEQUENCE [LARGE SCALE GENOMIC DNA]</scope>
    <source>
        <strain evidence="2 3">DSM 28010</strain>
    </source>
</reference>
<evidence type="ECO:0000259" key="1">
    <source>
        <dbReference type="Pfam" id="PF01553"/>
    </source>
</evidence>